<dbReference type="EMBL" id="MGHF01000030">
    <property type="protein sequence ID" value="OGM61960.1"/>
    <property type="molecule type" value="Genomic_DNA"/>
</dbReference>
<accession>A0A1F8BDD5</accession>
<evidence type="ECO:0000313" key="1">
    <source>
        <dbReference type="EMBL" id="OGM61960.1"/>
    </source>
</evidence>
<sequence>MPKEKCDSTVCMDKCYLEQYAERGVRPRPPSYQGGSNEPQYVWQGFCDICPRADEFREKYKRMIDAW</sequence>
<name>A0A1F8BDD5_9BACT</name>
<dbReference type="STRING" id="1802519.A2961_02755"/>
<organism evidence="1 2">
    <name type="scientific">Candidatus Woesebacteria bacterium RIFCSPLOWO2_01_FULL_39_21</name>
    <dbReference type="NCBI Taxonomy" id="1802519"/>
    <lineage>
        <taxon>Bacteria</taxon>
        <taxon>Candidatus Woeseibacteriota</taxon>
    </lineage>
</organism>
<comment type="caution">
    <text evidence="1">The sequence shown here is derived from an EMBL/GenBank/DDBJ whole genome shotgun (WGS) entry which is preliminary data.</text>
</comment>
<dbReference type="AlphaFoldDB" id="A0A1F8BDD5"/>
<reference evidence="1 2" key="1">
    <citation type="journal article" date="2016" name="Nat. Commun.">
        <title>Thousands of microbial genomes shed light on interconnected biogeochemical processes in an aquifer system.</title>
        <authorList>
            <person name="Anantharaman K."/>
            <person name="Brown C.T."/>
            <person name="Hug L.A."/>
            <person name="Sharon I."/>
            <person name="Castelle C.J."/>
            <person name="Probst A.J."/>
            <person name="Thomas B.C."/>
            <person name="Singh A."/>
            <person name="Wilkins M.J."/>
            <person name="Karaoz U."/>
            <person name="Brodie E.L."/>
            <person name="Williams K.H."/>
            <person name="Hubbard S.S."/>
            <person name="Banfield J.F."/>
        </authorList>
    </citation>
    <scope>NUCLEOTIDE SEQUENCE [LARGE SCALE GENOMIC DNA]</scope>
</reference>
<protein>
    <submittedName>
        <fullName evidence="1">Uncharacterized protein</fullName>
    </submittedName>
</protein>
<gene>
    <name evidence="1" type="ORF">A2961_02755</name>
</gene>
<dbReference type="Proteomes" id="UP000177082">
    <property type="component" value="Unassembled WGS sequence"/>
</dbReference>
<evidence type="ECO:0000313" key="2">
    <source>
        <dbReference type="Proteomes" id="UP000177082"/>
    </source>
</evidence>
<proteinExistence type="predicted"/>